<feature type="domain" description="Tr-type G" evidence="3">
    <location>
        <begin position="16"/>
        <end position="248"/>
    </location>
</feature>
<evidence type="ECO:0000256" key="1">
    <source>
        <dbReference type="ARBA" id="ARBA00022741"/>
    </source>
</evidence>
<dbReference type="OrthoDB" id="10626253at2759"/>
<dbReference type="AlphaFoldDB" id="A0A6A5BKI1"/>
<dbReference type="InterPro" id="IPR027417">
    <property type="entry name" value="P-loop_NTPase"/>
</dbReference>
<keyword evidence="1" id="KW-0547">Nucleotide-binding</keyword>
<dbReference type="InterPro" id="IPR050100">
    <property type="entry name" value="TRAFAC_GTPase_members"/>
</dbReference>
<evidence type="ECO:0000256" key="2">
    <source>
        <dbReference type="ARBA" id="ARBA00023134"/>
    </source>
</evidence>
<dbReference type="VEuPathDB" id="AmoebaDB:FDP41_006745"/>
<dbReference type="PANTHER" id="PTHR23115">
    <property type="entry name" value="TRANSLATION FACTOR"/>
    <property type="match status" value="1"/>
</dbReference>
<evidence type="ECO:0000313" key="4">
    <source>
        <dbReference type="EMBL" id="KAF0974135.1"/>
    </source>
</evidence>
<dbReference type="GO" id="GO:0005525">
    <property type="term" value="F:GTP binding"/>
    <property type="evidence" value="ECO:0007669"/>
    <property type="project" value="UniProtKB-KW"/>
</dbReference>
<dbReference type="RefSeq" id="XP_044558848.1">
    <property type="nucleotide sequence ID" value="XM_044710413.1"/>
</dbReference>
<accession>A0A6A5BKI1</accession>
<dbReference type="GO" id="GO:0003924">
    <property type="term" value="F:GTPase activity"/>
    <property type="evidence" value="ECO:0007669"/>
    <property type="project" value="InterPro"/>
</dbReference>
<dbReference type="InterPro" id="IPR000795">
    <property type="entry name" value="T_Tr_GTP-bd_dom"/>
</dbReference>
<evidence type="ECO:0000313" key="5">
    <source>
        <dbReference type="Proteomes" id="UP000444721"/>
    </source>
</evidence>
<reference evidence="4 5" key="1">
    <citation type="journal article" date="2019" name="Sci. Rep.">
        <title>Nanopore sequencing improves the draft genome of the human pathogenic amoeba Naegleria fowleri.</title>
        <authorList>
            <person name="Liechti N."/>
            <person name="Schurch N."/>
            <person name="Bruggmann R."/>
            <person name="Wittwer M."/>
        </authorList>
    </citation>
    <scope>NUCLEOTIDE SEQUENCE [LARGE SCALE GENOMIC DNA]</scope>
    <source>
        <strain evidence="4 5">ATCC 30894</strain>
    </source>
</reference>
<dbReference type="Gene3D" id="3.40.50.300">
    <property type="entry name" value="P-loop containing nucleotide triphosphate hydrolases"/>
    <property type="match status" value="1"/>
</dbReference>
<keyword evidence="2" id="KW-0342">GTP-binding</keyword>
<keyword evidence="5" id="KW-1185">Reference proteome</keyword>
<comment type="caution">
    <text evidence="4">The sequence shown here is derived from an EMBL/GenBank/DDBJ whole genome shotgun (WGS) entry which is preliminary data.</text>
</comment>
<dbReference type="VEuPathDB" id="AmoebaDB:NF0064930"/>
<dbReference type="Proteomes" id="UP000444721">
    <property type="component" value="Unassembled WGS sequence"/>
</dbReference>
<sequence>MQHHDMSAPSKKPQYTLAVVGFRKCGKTALMRRLLFGLSDHDEFFRKELKNINNPNQCTTVGDQWEKLQTSLENKNGLFISILALKKLCSTTSNTPNFDPFYRFPKLMNDRWNSDLLLNLFDMPSFKGGFQKTVMKGLSLSDGVIFMIDCGMLANYWKTRHCSKKNLDDIWNRIVTESLHFVYAYGNMNDLIVVLNKMDLVSYSQEFFIFVERRIYSTLQEKCCSFGMIRSISIIPISILDEENIENTSNIMKEWKSMNLLQCVRNLKSPAWKPYAPLRMIHHRTYSCMVLAQL</sequence>
<dbReference type="VEuPathDB" id="AmoebaDB:NfTy_074960"/>
<dbReference type="SUPFAM" id="SSF52540">
    <property type="entry name" value="P-loop containing nucleoside triphosphate hydrolases"/>
    <property type="match status" value="1"/>
</dbReference>
<dbReference type="Pfam" id="PF00009">
    <property type="entry name" value="GTP_EFTU"/>
    <property type="match status" value="1"/>
</dbReference>
<name>A0A6A5BKI1_NAEFO</name>
<evidence type="ECO:0000259" key="3">
    <source>
        <dbReference type="Pfam" id="PF00009"/>
    </source>
</evidence>
<protein>
    <recommendedName>
        <fullName evidence="3">Tr-type G domain-containing protein</fullName>
    </recommendedName>
</protein>
<gene>
    <name evidence="4" type="ORF">FDP41_006745</name>
</gene>
<dbReference type="EMBL" id="VFQX01000053">
    <property type="protein sequence ID" value="KAF0974135.1"/>
    <property type="molecule type" value="Genomic_DNA"/>
</dbReference>
<dbReference type="GeneID" id="68113963"/>
<organism evidence="4 5">
    <name type="scientific">Naegleria fowleri</name>
    <name type="common">Brain eating amoeba</name>
    <dbReference type="NCBI Taxonomy" id="5763"/>
    <lineage>
        <taxon>Eukaryota</taxon>
        <taxon>Discoba</taxon>
        <taxon>Heterolobosea</taxon>
        <taxon>Tetramitia</taxon>
        <taxon>Eutetramitia</taxon>
        <taxon>Vahlkampfiidae</taxon>
        <taxon>Naegleria</taxon>
    </lineage>
</organism>
<proteinExistence type="predicted"/>